<feature type="transmembrane region" description="Helical" evidence="1">
    <location>
        <begin position="51"/>
        <end position="71"/>
    </location>
</feature>
<dbReference type="AlphaFoldDB" id="A0AAF0UXL1"/>
<keyword evidence="1" id="KW-0472">Membrane</keyword>
<evidence type="ECO:0000256" key="1">
    <source>
        <dbReference type="SAM" id="Phobius"/>
    </source>
</evidence>
<gene>
    <name evidence="2" type="ORF">MTR67_047727</name>
</gene>
<evidence type="ECO:0000313" key="2">
    <source>
        <dbReference type="EMBL" id="WMV54342.1"/>
    </source>
</evidence>
<keyword evidence="3" id="KW-1185">Reference proteome</keyword>
<keyword evidence="1" id="KW-0812">Transmembrane</keyword>
<evidence type="ECO:0000313" key="3">
    <source>
        <dbReference type="Proteomes" id="UP001234989"/>
    </source>
</evidence>
<proteinExistence type="predicted"/>
<organism evidence="2 3">
    <name type="scientific">Solanum verrucosum</name>
    <dbReference type="NCBI Taxonomy" id="315347"/>
    <lineage>
        <taxon>Eukaryota</taxon>
        <taxon>Viridiplantae</taxon>
        <taxon>Streptophyta</taxon>
        <taxon>Embryophyta</taxon>
        <taxon>Tracheophyta</taxon>
        <taxon>Spermatophyta</taxon>
        <taxon>Magnoliopsida</taxon>
        <taxon>eudicotyledons</taxon>
        <taxon>Gunneridae</taxon>
        <taxon>Pentapetalae</taxon>
        <taxon>asterids</taxon>
        <taxon>lamiids</taxon>
        <taxon>Solanales</taxon>
        <taxon>Solanaceae</taxon>
        <taxon>Solanoideae</taxon>
        <taxon>Solaneae</taxon>
        <taxon>Solanum</taxon>
    </lineage>
</organism>
<reference evidence="2" key="1">
    <citation type="submission" date="2023-08" db="EMBL/GenBank/DDBJ databases">
        <title>A de novo genome assembly of Solanum verrucosum Schlechtendal, a Mexican diploid species geographically isolated from the other diploid A-genome species in potato relatives.</title>
        <authorList>
            <person name="Hosaka K."/>
        </authorList>
    </citation>
    <scope>NUCLEOTIDE SEQUENCE</scope>
    <source>
        <tissue evidence="2">Young leaves</tissue>
    </source>
</reference>
<accession>A0AAF0UXL1</accession>
<dbReference type="Proteomes" id="UP001234989">
    <property type="component" value="Chromosome 11"/>
</dbReference>
<keyword evidence="1" id="KW-1133">Transmembrane helix</keyword>
<sequence>MTTTSTSLAVVTELRHSNIGYFTNEENLTIDWNDTFDCYYINKDVVRLDRFLNLFLPIILVLFNFELLLSLI</sequence>
<dbReference type="EMBL" id="CP133622">
    <property type="protein sequence ID" value="WMV54342.1"/>
    <property type="molecule type" value="Genomic_DNA"/>
</dbReference>
<protein>
    <submittedName>
        <fullName evidence="2">Uncharacterized protein</fullName>
    </submittedName>
</protein>
<name>A0AAF0UXL1_SOLVR</name>